<dbReference type="PROSITE" id="PS51898">
    <property type="entry name" value="TYR_RECOMBINASE"/>
    <property type="match status" value="1"/>
</dbReference>
<dbReference type="GO" id="GO:0015074">
    <property type="term" value="P:DNA integration"/>
    <property type="evidence" value="ECO:0007669"/>
    <property type="project" value="UniProtKB-KW"/>
</dbReference>
<sequence length="339" mass="38120">MATITKRTDGWLCQVRRKGFPHQSKKFSTRTDAAAWGRSVEAEMDGGVFVNRNEAESTTIADLLDRYMRDVSPAKRSHASDKGRARTVRAALGPYKLTALTSPVLVEYRDRRLKSISPQTVIHELNLLNRVFTLATKEWGIVLPGGVPKVIKPRKPEGRDRRVQPAEVRAIIDATESPLLRDLVLFSVATGMRRGEIVALQWEHIDLARRTAHLPVTKTDTPRDVPLSTAALAVLQARKAAGCTEPFAMTDSAASRAFCRAVRRARKVYESTCRVWDRPIDARWLIDIRLHDLRHEATSTFFERGLNVIEVASITGHKTLSMLQRYTHLRAEDLAKKLG</sequence>
<gene>
    <name evidence="5" type="ORF">SAMN05421548_13321</name>
</gene>
<evidence type="ECO:0000313" key="5">
    <source>
        <dbReference type="EMBL" id="SDE11015.1"/>
    </source>
</evidence>
<dbReference type="GO" id="GO:0006310">
    <property type="term" value="P:DNA recombination"/>
    <property type="evidence" value="ECO:0007669"/>
    <property type="project" value="UniProtKB-KW"/>
</dbReference>
<dbReference type="InterPro" id="IPR011010">
    <property type="entry name" value="DNA_brk_join_enz"/>
</dbReference>
<dbReference type="PANTHER" id="PTHR30349">
    <property type="entry name" value="PHAGE INTEGRASE-RELATED"/>
    <property type="match status" value="1"/>
</dbReference>
<organism evidence="5 6">
    <name type="scientific">Paraburkholderia lycopersici</name>
    <dbReference type="NCBI Taxonomy" id="416944"/>
    <lineage>
        <taxon>Bacteria</taxon>
        <taxon>Pseudomonadati</taxon>
        <taxon>Pseudomonadota</taxon>
        <taxon>Betaproteobacteria</taxon>
        <taxon>Burkholderiales</taxon>
        <taxon>Burkholderiaceae</taxon>
        <taxon>Paraburkholderia</taxon>
    </lineage>
</organism>
<dbReference type="InterPro" id="IPR013762">
    <property type="entry name" value="Integrase-like_cat_sf"/>
</dbReference>
<keyword evidence="3" id="KW-0233">DNA recombination</keyword>
<evidence type="ECO:0000256" key="3">
    <source>
        <dbReference type="ARBA" id="ARBA00023172"/>
    </source>
</evidence>
<dbReference type="CDD" id="cd00796">
    <property type="entry name" value="INT_Rci_Hp1_C"/>
    <property type="match status" value="1"/>
</dbReference>
<evidence type="ECO:0000256" key="2">
    <source>
        <dbReference type="ARBA" id="ARBA00023125"/>
    </source>
</evidence>
<evidence type="ECO:0000313" key="6">
    <source>
        <dbReference type="Proteomes" id="UP000198908"/>
    </source>
</evidence>
<proteinExistence type="predicted"/>
<dbReference type="PANTHER" id="PTHR30349:SF94">
    <property type="entry name" value="INTEGRASE_RECOMBINASE HI_1414-RELATED"/>
    <property type="match status" value="1"/>
</dbReference>
<evidence type="ECO:0000256" key="1">
    <source>
        <dbReference type="ARBA" id="ARBA00022908"/>
    </source>
</evidence>
<reference evidence="6" key="1">
    <citation type="submission" date="2016-09" db="EMBL/GenBank/DDBJ databases">
        <authorList>
            <person name="Varghese N."/>
            <person name="Submissions S."/>
        </authorList>
    </citation>
    <scope>NUCLEOTIDE SEQUENCE [LARGE SCALE GENOMIC DNA]</scope>
    <source>
        <strain evidence="6">TNe-862</strain>
    </source>
</reference>
<dbReference type="Gene3D" id="1.10.443.10">
    <property type="entry name" value="Intergrase catalytic core"/>
    <property type="match status" value="1"/>
</dbReference>
<dbReference type="InterPro" id="IPR010998">
    <property type="entry name" value="Integrase_recombinase_N"/>
</dbReference>
<accession>A0A1G7AAF3</accession>
<dbReference type="RefSeq" id="WP_092004169.1">
    <property type="nucleotide sequence ID" value="NZ_FMYQ01000033.1"/>
</dbReference>
<protein>
    <submittedName>
        <fullName evidence="5">Site-specific recombinase XerD</fullName>
    </submittedName>
</protein>
<dbReference type="AlphaFoldDB" id="A0A1G7AAF3"/>
<keyword evidence="6" id="KW-1185">Reference proteome</keyword>
<name>A0A1G7AAF3_9BURK</name>
<dbReference type="STRING" id="416944.SAMN05421548_13321"/>
<dbReference type="SUPFAM" id="SSF56349">
    <property type="entry name" value="DNA breaking-rejoining enzymes"/>
    <property type="match status" value="1"/>
</dbReference>
<keyword evidence="2" id="KW-0238">DNA-binding</keyword>
<evidence type="ECO:0000259" key="4">
    <source>
        <dbReference type="PROSITE" id="PS51898"/>
    </source>
</evidence>
<keyword evidence="1" id="KW-0229">DNA integration</keyword>
<dbReference type="Pfam" id="PF00589">
    <property type="entry name" value="Phage_integrase"/>
    <property type="match status" value="1"/>
</dbReference>
<dbReference type="Gene3D" id="1.10.150.130">
    <property type="match status" value="1"/>
</dbReference>
<dbReference type="InterPro" id="IPR002104">
    <property type="entry name" value="Integrase_catalytic"/>
</dbReference>
<feature type="domain" description="Tyr recombinase" evidence="4">
    <location>
        <begin position="154"/>
        <end position="339"/>
    </location>
</feature>
<dbReference type="EMBL" id="FMYQ01000033">
    <property type="protein sequence ID" value="SDE11015.1"/>
    <property type="molecule type" value="Genomic_DNA"/>
</dbReference>
<dbReference type="OrthoDB" id="662444at2"/>
<dbReference type="Proteomes" id="UP000198908">
    <property type="component" value="Unassembled WGS sequence"/>
</dbReference>
<dbReference type="InterPro" id="IPR050090">
    <property type="entry name" value="Tyrosine_recombinase_XerCD"/>
</dbReference>
<dbReference type="GO" id="GO:0003677">
    <property type="term" value="F:DNA binding"/>
    <property type="evidence" value="ECO:0007669"/>
    <property type="project" value="UniProtKB-KW"/>
</dbReference>